<keyword evidence="1" id="KW-0418">Kinase</keyword>
<dbReference type="SUPFAM" id="SSF52540">
    <property type="entry name" value="P-loop containing nucleoside triphosphate hydrolases"/>
    <property type="match status" value="1"/>
</dbReference>
<dbReference type="STRING" id="190974.SAMN05216439_0341"/>
<evidence type="ECO:0000313" key="1">
    <source>
        <dbReference type="EMBL" id="SEL31453.1"/>
    </source>
</evidence>
<gene>
    <name evidence="1" type="ORF">SAMN05216439_0341</name>
</gene>
<dbReference type="EMBL" id="FOAK01000014">
    <property type="protein sequence ID" value="SEL31453.1"/>
    <property type="molecule type" value="Genomic_DNA"/>
</dbReference>
<accession>A0A1H7P6S1</accession>
<dbReference type="AlphaFoldDB" id="A0A1H7P6S1"/>
<dbReference type="RefSeq" id="WP_091699834.1">
    <property type="nucleotide sequence ID" value="NZ_FOAK01000014.1"/>
</dbReference>
<dbReference type="PANTHER" id="PTHR41930:SF1">
    <property type="entry name" value="DEPHOSPHO-COA KINASE"/>
    <property type="match status" value="1"/>
</dbReference>
<dbReference type="InterPro" id="IPR027417">
    <property type="entry name" value="P-loop_NTPase"/>
</dbReference>
<reference evidence="1 2" key="1">
    <citation type="submission" date="2016-10" db="EMBL/GenBank/DDBJ databases">
        <authorList>
            <person name="de Groot N.N."/>
        </authorList>
    </citation>
    <scope>NUCLEOTIDE SEQUENCE [LARGE SCALE GENOMIC DNA]</scope>
    <source>
        <strain evidence="1 2">DSM 11978</strain>
    </source>
</reference>
<keyword evidence="1" id="KW-0808">Transferase</keyword>
<dbReference type="PANTHER" id="PTHR41930">
    <property type="entry name" value="UPF0200 PROTEIN MJ1399"/>
    <property type="match status" value="1"/>
</dbReference>
<dbReference type="OrthoDB" id="85381at2157"/>
<organism evidence="1 2">
    <name type="scientific">Methanobrevibacter gottschalkii</name>
    <dbReference type="NCBI Taxonomy" id="190974"/>
    <lineage>
        <taxon>Archaea</taxon>
        <taxon>Methanobacteriati</taxon>
        <taxon>Methanobacteriota</taxon>
        <taxon>Methanomada group</taxon>
        <taxon>Methanobacteria</taxon>
        <taxon>Methanobacteriales</taxon>
        <taxon>Methanobacteriaceae</taxon>
        <taxon>Methanobrevibacter</taxon>
    </lineage>
</organism>
<dbReference type="Gene3D" id="3.40.50.300">
    <property type="entry name" value="P-loop containing nucleotide triphosphate hydrolases"/>
    <property type="match status" value="1"/>
</dbReference>
<sequence>MQVMGISGLPGSGKSLVSKIAIERGAKIVSMGDIIREESKKRGESIKETAQNLRAEFGQYIVSELTIKKIKKLQEEGFESKIIVEGIRSPHEVNMFKENFENFIILSIFANPTLRFERLKNRMREDDSTDYVEFKARDQMELDFGIGDVISLSDKIIINETDLESYTNSINKFLDEIEL</sequence>
<dbReference type="Pfam" id="PF13207">
    <property type="entry name" value="AAA_17"/>
    <property type="match status" value="1"/>
</dbReference>
<dbReference type="Proteomes" id="UP000199506">
    <property type="component" value="Unassembled WGS sequence"/>
</dbReference>
<name>A0A1H7P6S1_9EURY</name>
<evidence type="ECO:0000313" key="2">
    <source>
        <dbReference type="Proteomes" id="UP000199506"/>
    </source>
</evidence>
<protein>
    <submittedName>
        <fullName evidence="1">Dephospho-CoA kinase</fullName>
    </submittedName>
</protein>
<proteinExistence type="predicted"/>
<dbReference type="GO" id="GO:0016301">
    <property type="term" value="F:kinase activity"/>
    <property type="evidence" value="ECO:0007669"/>
    <property type="project" value="UniProtKB-KW"/>
</dbReference>